<organism evidence="7 8">
    <name type="scientific">Gaiella occulta</name>
    <dbReference type="NCBI Taxonomy" id="1002870"/>
    <lineage>
        <taxon>Bacteria</taxon>
        <taxon>Bacillati</taxon>
        <taxon>Actinomycetota</taxon>
        <taxon>Thermoleophilia</taxon>
        <taxon>Gaiellales</taxon>
        <taxon>Gaiellaceae</taxon>
        <taxon>Gaiella</taxon>
    </lineage>
</organism>
<dbReference type="EMBL" id="QQZY01000011">
    <property type="protein sequence ID" value="RDI73263.1"/>
    <property type="molecule type" value="Genomic_DNA"/>
</dbReference>
<dbReference type="OrthoDB" id="9787495at2"/>
<dbReference type="InterPro" id="IPR010389">
    <property type="entry name" value="Urate_ox_N"/>
</dbReference>
<evidence type="ECO:0000259" key="6">
    <source>
        <dbReference type="PROSITE" id="PS51007"/>
    </source>
</evidence>
<dbReference type="GO" id="GO:0009055">
    <property type="term" value="F:electron transfer activity"/>
    <property type="evidence" value="ECO:0007669"/>
    <property type="project" value="InterPro"/>
</dbReference>
<comment type="caution">
    <text evidence="7">The sequence shown here is derived from an EMBL/GenBank/DDBJ whole genome shotgun (WGS) entry which is preliminary data.</text>
</comment>
<keyword evidence="3 4" id="KW-0408">Iron</keyword>
<dbReference type="RefSeq" id="WP_114797434.1">
    <property type="nucleotide sequence ID" value="NZ_QQZY01000011.1"/>
</dbReference>
<dbReference type="Pfam" id="PF06181">
    <property type="entry name" value="Urate_ox_N"/>
    <property type="match status" value="1"/>
</dbReference>
<evidence type="ECO:0000256" key="2">
    <source>
        <dbReference type="ARBA" id="ARBA00022723"/>
    </source>
</evidence>
<feature type="domain" description="Cytochrome c" evidence="6">
    <location>
        <begin position="314"/>
        <end position="402"/>
    </location>
</feature>
<accession>A0A7M2YSX2</accession>
<keyword evidence="5" id="KW-0472">Membrane</keyword>
<evidence type="ECO:0000256" key="4">
    <source>
        <dbReference type="PROSITE-ProRule" id="PRU00433"/>
    </source>
</evidence>
<feature type="transmembrane region" description="Helical" evidence="5">
    <location>
        <begin position="95"/>
        <end position="113"/>
    </location>
</feature>
<evidence type="ECO:0000256" key="5">
    <source>
        <dbReference type="SAM" id="Phobius"/>
    </source>
</evidence>
<keyword evidence="2 4" id="KW-0479">Metal-binding</keyword>
<sequence length="406" mass="43880">MSTLATFLDPYLTDWLNLLLRWLHVIAAMAWIGASFYFVLLDQSLEAPKTIDDIRDGVGGELWEVHGGGFYHVKKYRVAPPLLPEHLAWFKWEAYTTWLSGFGLMVVLYYFNASAYLIDPQVADLSSWQAVGISVGLLAAAWVVYDVLCRGLVGSDVVVWLLIVAFTAAAAWGSTQLFQPRAAFLQVGAMLGTIMAGNVFFNIIPAHWELIRAKRAGRDPDPTPGIVAKQRSVHNNYFTLPVLFTMIAGHVSFTYGARHAWLVLLVIMFLGAWARLFFNLRHQGRTIWTMPAIGAVIVLALALALRPGGGGGEGATAAAAVTFAQVQPVIQQRCAGCHSLAPTQPGFASPPAGLVLTTPAQIAARAADIRRLVASKAMPLGNVTGMTSDERALVIGWVEQGAPTGG</sequence>
<evidence type="ECO:0000313" key="8">
    <source>
        <dbReference type="Proteomes" id="UP000254134"/>
    </source>
</evidence>
<keyword evidence="8" id="KW-1185">Reference proteome</keyword>
<dbReference type="PROSITE" id="PS51007">
    <property type="entry name" value="CYTC"/>
    <property type="match status" value="1"/>
</dbReference>
<evidence type="ECO:0000256" key="3">
    <source>
        <dbReference type="ARBA" id="ARBA00023004"/>
    </source>
</evidence>
<dbReference type="AlphaFoldDB" id="A0A7M2YSX2"/>
<feature type="transmembrane region" description="Helical" evidence="5">
    <location>
        <begin position="184"/>
        <end position="204"/>
    </location>
</feature>
<dbReference type="InterPro" id="IPR009056">
    <property type="entry name" value="Cyt_c-like_dom"/>
</dbReference>
<dbReference type="InterPro" id="IPR036909">
    <property type="entry name" value="Cyt_c-like_dom_sf"/>
</dbReference>
<keyword evidence="5" id="KW-0812">Transmembrane</keyword>
<dbReference type="SUPFAM" id="SSF46626">
    <property type="entry name" value="Cytochrome c"/>
    <property type="match status" value="1"/>
</dbReference>
<feature type="transmembrane region" description="Helical" evidence="5">
    <location>
        <begin position="125"/>
        <end position="145"/>
    </location>
</feature>
<keyword evidence="1 4" id="KW-0349">Heme</keyword>
<evidence type="ECO:0000256" key="1">
    <source>
        <dbReference type="ARBA" id="ARBA00022617"/>
    </source>
</evidence>
<feature type="transmembrane region" description="Helical" evidence="5">
    <location>
        <begin position="157"/>
        <end position="178"/>
    </location>
</feature>
<name>A0A7M2YSX2_9ACTN</name>
<keyword evidence="5" id="KW-1133">Transmembrane helix</keyword>
<proteinExistence type="predicted"/>
<feature type="transmembrane region" description="Helical" evidence="5">
    <location>
        <begin position="20"/>
        <end position="40"/>
    </location>
</feature>
<evidence type="ECO:0000313" key="7">
    <source>
        <dbReference type="EMBL" id="RDI73263.1"/>
    </source>
</evidence>
<dbReference type="GO" id="GO:0046872">
    <property type="term" value="F:metal ion binding"/>
    <property type="evidence" value="ECO:0007669"/>
    <property type="project" value="UniProtKB-KW"/>
</dbReference>
<reference evidence="7 8" key="1">
    <citation type="submission" date="2018-07" db="EMBL/GenBank/DDBJ databases">
        <title>High-quality-draft genome sequence of Gaiella occulta.</title>
        <authorList>
            <person name="Severino R."/>
            <person name="Froufe H.J.C."/>
            <person name="Rainey F.A."/>
            <person name="Barroso C."/>
            <person name="Albuquerque L."/>
            <person name="Lobo-Da-Cunha A."/>
            <person name="Da Costa M.S."/>
            <person name="Egas C."/>
        </authorList>
    </citation>
    <scope>NUCLEOTIDE SEQUENCE [LARGE SCALE GENOMIC DNA]</scope>
    <source>
        <strain evidence="7 8">F2-233</strain>
    </source>
</reference>
<gene>
    <name evidence="7" type="ORF">Gocc_3058</name>
</gene>
<feature type="transmembrane region" description="Helical" evidence="5">
    <location>
        <begin position="237"/>
        <end position="255"/>
    </location>
</feature>
<feature type="transmembrane region" description="Helical" evidence="5">
    <location>
        <begin position="287"/>
        <end position="305"/>
    </location>
</feature>
<dbReference type="Proteomes" id="UP000254134">
    <property type="component" value="Unassembled WGS sequence"/>
</dbReference>
<dbReference type="GO" id="GO:0020037">
    <property type="term" value="F:heme binding"/>
    <property type="evidence" value="ECO:0007669"/>
    <property type="project" value="InterPro"/>
</dbReference>
<protein>
    <recommendedName>
        <fullName evidence="6">Cytochrome c domain-containing protein</fullName>
    </recommendedName>
</protein>
<reference evidence="8" key="2">
    <citation type="journal article" date="2019" name="MicrobiologyOpen">
        <title>High-quality draft genome sequence of Gaiella occulta isolated from a 150 meter deep mineral water borehole and comparison with the genome sequences of other deep-branching lineages of the phylum Actinobacteria.</title>
        <authorList>
            <person name="Severino R."/>
            <person name="Froufe H.J.C."/>
            <person name="Barroso C."/>
            <person name="Albuquerque L."/>
            <person name="Lobo-da-Cunha A."/>
            <person name="da Costa M.S."/>
            <person name="Egas C."/>
        </authorList>
    </citation>
    <scope>NUCLEOTIDE SEQUENCE [LARGE SCALE GENOMIC DNA]</scope>
    <source>
        <strain evidence="8">F2-233</strain>
    </source>
</reference>
<feature type="transmembrane region" description="Helical" evidence="5">
    <location>
        <begin position="261"/>
        <end position="280"/>
    </location>
</feature>